<proteinExistence type="predicted"/>
<evidence type="ECO:0000256" key="1">
    <source>
        <dbReference type="SAM" id="MobiDB-lite"/>
    </source>
</evidence>
<dbReference type="Proteomes" id="UP000663870">
    <property type="component" value="Unassembled WGS sequence"/>
</dbReference>
<organism evidence="2 3">
    <name type="scientific">Rotaria sordida</name>
    <dbReference type="NCBI Taxonomy" id="392033"/>
    <lineage>
        <taxon>Eukaryota</taxon>
        <taxon>Metazoa</taxon>
        <taxon>Spiralia</taxon>
        <taxon>Gnathifera</taxon>
        <taxon>Rotifera</taxon>
        <taxon>Eurotatoria</taxon>
        <taxon>Bdelloidea</taxon>
        <taxon>Philodinida</taxon>
        <taxon>Philodinidae</taxon>
        <taxon>Rotaria</taxon>
    </lineage>
</organism>
<evidence type="ECO:0000313" key="3">
    <source>
        <dbReference type="Proteomes" id="UP000663870"/>
    </source>
</evidence>
<feature type="region of interest" description="Disordered" evidence="1">
    <location>
        <begin position="46"/>
        <end position="69"/>
    </location>
</feature>
<comment type="caution">
    <text evidence="2">The sequence shown here is derived from an EMBL/GenBank/DDBJ whole genome shotgun (WGS) entry which is preliminary data.</text>
</comment>
<protein>
    <submittedName>
        <fullName evidence="2">Uncharacterized protein</fullName>
    </submittedName>
</protein>
<dbReference type="AlphaFoldDB" id="A0A815B8S4"/>
<keyword evidence="3" id="KW-1185">Reference proteome</keyword>
<evidence type="ECO:0000313" key="2">
    <source>
        <dbReference type="EMBL" id="CAF1265934.1"/>
    </source>
</evidence>
<sequence>MSNLDNNTINCAIYRSNDQKKLLTCSSLLPSLERLKIQDLSHLRNNNEQHIKKNRKANRTEMPQALDEI</sequence>
<gene>
    <name evidence="2" type="ORF">JXQ802_LOCUS27735</name>
</gene>
<reference evidence="2" key="1">
    <citation type="submission" date="2021-02" db="EMBL/GenBank/DDBJ databases">
        <authorList>
            <person name="Nowell W R."/>
        </authorList>
    </citation>
    <scope>NUCLEOTIDE SEQUENCE</scope>
</reference>
<accession>A0A815B8S4</accession>
<dbReference type="EMBL" id="CAJNOL010001017">
    <property type="protein sequence ID" value="CAF1265934.1"/>
    <property type="molecule type" value="Genomic_DNA"/>
</dbReference>
<name>A0A815B8S4_9BILA</name>